<feature type="non-terminal residue" evidence="2">
    <location>
        <position position="1"/>
    </location>
</feature>
<feature type="region of interest" description="Disordered" evidence="1">
    <location>
        <begin position="535"/>
        <end position="673"/>
    </location>
</feature>
<feature type="region of interest" description="Disordered" evidence="1">
    <location>
        <begin position="29"/>
        <end position="171"/>
    </location>
</feature>
<feature type="compositionally biased region" description="Polar residues" evidence="1">
    <location>
        <begin position="48"/>
        <end position="57"/>
    </location>
</feature>
<organism evidence="2 3">
    <name type="scientific">Streblomastix strix</name>
    <dbReference type="NCBI Taxonomy" id="222440"/>
    <lineage>
        <taxon>Eukaryota</taxon>
        <taxon>Metamonada</taxon>
        <taxon>Preaxostyla</taxon>
        <taxon>Oxymonadida</taxon>
        <taxon>Streblomastigidae</taxon>
        <taxon>Streblomastix</taxon>
    </lineage>
</organism>
<evidence type="ECO:0000256" key="1">
    <source>
        <dbReference type="SAM" id="MobiDB-lite"/>
    </source>
</evidence>
<dbReference type="EMBL" id="SNRW01008307">
    <property type="protein sequence ID" value="KAA6379731.1"/>
    <property type="molecule type" value="Genomic_DNA"/>
</dbReference>
<feature type="compositionally biased region" description="Low complexity" evidence="1">
    <location>
        <begin position="210"/>
        <end position="227"/>
    </location>
</feature>
<gene>
    <name evidence="2" type="ORF">EZS28_024743</name>
</gene>
<protein>
    <submittedName>
        <fullName evidence="2">Uncharacterized protein</fullName>
    </submittedName>
</protein>
<feature type="compositionally biased region" description="Basic and acidic residues" evidence="1">
    <location>
        <begin position="29"/>
        <end position="44"/>
    </location>
</feature>
<evidence type="ECO:0000313" key="2">
    <source>
        <dbReference type="EMBL" id="KAA6379731.1"/>
    </source>
</evidence>
<feature type="compositionally biased region" description="Basic and acidic residues" evidence="1">
    <location>
        <begin position="119"/>
        <end position="137"/>
    </location>
</feature>
<dbReference type="Proteomes" id="UP000324800">
    <property type="component" value="Unassembled WGS sequence"/>
</dbReference>
<feature type="compositionally biased region" description="Polar residues" evidence="1">
    <location>
        <begin position="654"/>
        <end position="673"/>
    </location>
</feature>
<feature type="compositionally biased region" description="Basic and acidic residues" evidence="1">
    <location>
        <begin position="535"/>
        <end position="548"/>
    </location>
</feature>
<evidence type="ECO:0000313" key="3">
    <source>
        <dbReference type="Proteomes" id="UP000324800"/>
    </source>
</evidence>
<name>A0A5J4VBA3_9EUKA</name>
<feature type="compositionally biased region" description="Polar residues" evidence="1">
    <location>
        <begin position="138"/>
        <end position="170"/>
    </location>
</feature>
<dbReference type="AlphaFoldDB" id="A0A5J4VBA3"/>
<feature type="compositionally biased region" description="Polar residues" evidence="1">
    <location>
        <begin position="628"/>
        <end position="637"/>
    </location>
</feature>
<proteinExistence type="predicted"/>
<feature type="region of interest" description="Disordered" evidence="1">
    <location>
        <begin position="500"/>
        <end position="521"/>
    </location>
</feature>
<sequence>SRSNKSAQSFLKLPAGDQHCVSEVGEWKVWKDPDEEKDKQDDTKNQTLLSNASSDKLGQSGEVLVDPAKLEETVSDLQSQQSNHSSHGSQDSYTKKGLKKSNTSGDLVMDMNIDELLSDGDRGHRQSDYSYDADHQDNQQTLQKKLSMQQKLANAQKTAYSQRSTTPPFENQQQLQQGFNNQYNGFQDQSFDIDEQSPLGKLMRLRGKPLNYSQGNNQSNLYNNTNQQYPQNYDPESIKQLDLFSRLTTNQNLKPDKPAIDITRKVKPLNLNMAMKDDPQQQYNQNQINLQKQRELERIQYEDEREKIQQQRERERLEYEQENEKRKQRVAQLELEKLKRENEMLNRQAKKQFLDQYDDPRYQEQERLKQLERQRQQQIDEERENEREQLRREFERQRQIDQQREEEYIQHQKELEAERQRKLEYQRQREIEYQREREIQRQRQIEQMEYERQQEIEFERQREEEFERQQRLIDQERIRERQLEIERQREREFQLQKQREIEEIEEQREMERQRQIDYERKEELRKLRLNDELLESERQRDIRQREKQTTPVKKQQYDVEERSYRPSPKQLDRDYVSTRSQDIPSTRSYDIPSARSQDSPSKRSSKSFKKEQDYSDDDDERSHGPVSKVQNNHNYENQKNKVRKSPMLKRETDSFSTFMSADSVNEGSVSDSVQSKNDVDVIIRLNVPESEGLNMPSTIDIKSFGTKESIKEKKSQQVKSKDKIFDIQTPSDSITVIKD</sequence>
<reference evidence="2 3" key="1">
    <citation type="submission" date="2019-03" db="EMBL/GenBank/DDBJ databases">
        <title>Single cell metagenomics reveals metabolic interactions within the superorganism composed of flagellate Streblomastix strix and complex community of Bacteroidetes bacteria on its surface.</title>
        <authorList>
            <person name="Treitli S.C."/>
            <person name="Kolisko M."/>
            <person name="Husnik F."/>
            <person name="Keeling P."/>
            <person name="Hampl V."/>
        </authorList>
    </citation>
    <scope>NUCLEOTIDE SEQUENCE [LARGE SCALE GENOMIC DNA]</scope>
    <source>
        <strain evidence="2">ST1C</strain>
    </source>
</reference>
<feature type="compositionally biased region" description="Polar residues" evidence="1">
    <location>
        <begin position="577"/>
        <end position="588"/>
    </location>
</feature>
<feature type="compositionally biased region" description="Basic and acidic residues" evidence="1">
    <location>
        <begin position="555"/>
        <end position="576"/>
    </location>
</feature>
<feature type="region of interest" description="Disordered" evidence="1">
    <location>
        <begin position="368"/>
        <end position="407"/>
    </location>
</feature>
<feature type="compositionally biased region" description="Low complexity" evidence="1">
    <location>
        <begin position="75"/>
        <end position="92"/>
    </location>
</feature>
<accession>A0A5J4VBA3</accession>
<comment type="caution">
    <text evidence="2">The sequence shown here is derived from an EMBL/GenBank/DDBJ whole genome shotgun (WGS) entry which is preliminary data.</text>
</comment>
<feature type="region of interest" description="Disordered" evidence="1">
    <location>
        <begin position="208"/>
        <end position="227"/>
    </location>
</feature>